<accession>A0A9Q3D6P5</accession>
<sequence>MSWYLKQKYRSTALHPDISETMVHKRILRKCGGDLEHAIRSRCIELCSTGDYIKPMEDITTRTKIGINRYKPPIDNNTCGKPISIPNNPQDIDLLKFHKCGSTSHLANTYPKIIEVNEIQIEKAEDTKETVDVSLPESDS</sequence>
<dbReference type="Proteomes" id="UP000765509">
    <property type="component" value="Unassembled WGS sequence"/>
</dbReference>
<dbReference type="OrthoDB" id="2506710at2759"/>
<comment type="caution">
    <text evidence="1">The sequence shown here is derived from an EMBL/GenBank/DDBJ whole genome shotgun (WGS) entry which is preliminary data.</text>
</comment>
<dbReference type="AlphaFoldDB" id="A0A9Q3D6P5"/>
<dbReference type="CDD" id="cd14279">
    <property type="entry name" value="CUE"/>
    <property type="match status" value="1"/>
</dbReference>
<dbReference type="EMBL" id="AVOT02014442">
    <property type="protein sequence ID" value="MBW0497884.1"/>
    <property type="molecule type" value="Genomic_DNA"/>
</dbReference>
<proteinExistence type="predicted"/>
<reference evidence="1" key="1">
    <citation type="submission" date="2021-03" db="EMBL/GenBank/DDBJ databases">
        <title>Draft genome sequence of rust myrtle Austropuccinia psidii MF-1, a brazilian biotype.</title>
        <authorList>
            <person name="Quecine M.C."/>
            <person name="Pachon D.M.R."/>
            <person name="Bonatelli M.L."/>
            <person name="Correr F.H."/>
            <person name="Franceschini L.M."/>
            <person name="Leite T.F."/>
            <person name="Margarido G.R.A."/>
            <person name="Almeida C.A."/>
            <person name="Ferrarezi J.A."/>
            <person name="Labate C.A."/>
        </authorList>
    </citation>
    <scope>NUCLEOTIDE SEQUENCE</scope>
    <source>
        <strain evidence="1">MF-1</strain>
    </source>
</reference>
<gene>
    <name evidence="1" type="ORF">O181_037599</name>
</gene>
<name>A0A9Q3D6P5_9BASI</name>
<evidence type="ECO:0000313" key="2">
    <source>
        <dbReference type="Proteomes" id="UP000765509"/>
    </source>
</evidence>
<keyword evidence="2" id="KW-1185">Reference proteome</keyword>
<organism evidence="1 2">
    <name type="scientific">Austropuccinia psidii MF-1</name>
    <dbReference type="NCBI Taxonomy" id="1389203"/>
    <lineage>
        <taxon>Eukaryota</taxon>
        <taxon>Fungi</taxon>
        <taxon>Dikarya</taxon>
        <taxon>Basidiomycota</taxon>
        <taxon>Pucciniomycotina</taxon>
        <taxon>Pucciniomycetes</taxon>
        <taxon>Pucciniales</taxon>
        <taxon>Sphaerophragmiaceae</taxon>
        <taxon>Austropuccinia</taxon>
    </lineage>
</organism>
<evidence type="ECO:0000313" key="1">
    <source>
        <dbReference type="EMBL" id="MBW0497884.1"/>
    </source>
</evidence>
<protein>
    <submittedName>
        <fullName evidence="1">Uncharacterized protein</fullName>
    </submittedName>
</protein>